<accession>W0EB93</accession>
<dbReference type="GO" id="GO:0016984">
    <property type="term" value="F:ribulose-bisphosphate carboxylase activity"/>
    <property type="evidence" value="ECO:0007669"/>
    <property type="project" value="InterPro"/>
</dbReference>
<evidence type="ECO:0000313" key="3">
    <source>
        <dbReference type="Proteomes" id="UP000010847"/>
    </source>
</evidence>
<organism evidence="2 3">
    <name type="scientific">Desulfitobacterium metallireducens DSM 15288</name>
    <dbReference type="NCBI Taxonomy" id="871968"/>
    <lineage>
        <taxon>Bacteria</taxon>
        <taxon>Bacillati</taxon>
        <taxon>Bacillota</taxon>
        <taxon>Clostridia</taxon>
        <taxon>Eubacteriales</taxon>
        <taxon>Desulfitobacteriaceae</taxon>
        <taxon>Desulfitobacterium</taxon>
    </lineage>
</organism>
<dbReference type="eggNOG" id="COG1850">
    <property type="taxonomic scope" value="Bacteria"/>
</dbReference>
<dbReference type="RefSeq" id="WP_006715535.1">
    <property type="nucleotide sequence ID" value="NZ_CP007032.1"/>
</dbReference>
<keyword evidence="3" id="KW-1185">Reference proteome</keyword>
<protein>
    <submittedName>
        <fullName evidence="2">Ribulose-bisphosphate carboxylase</fullName>
    </submittedName>
</protein>
<proteinExistence type="predicted"/>
<gene>
    <name evidence="2" type="ORF">DESME_06720</name>
</gene>
<dbReference type="InterPro" id="IPR036376">
    <property type="entry name" value="RuBisCO_lsu_C_sf"/>
</dbReference>
<dbReference type="GO" id="GO:0000287">
    <property type="term" value="F:magnesium ion binding"/>
    <property type="evidence" value="ECO:0007669"/>
    <property type="project" value="InterPro"/>
</dbReference>
<dbReference type="STRING" id="871968.DESME_06720"/>
<reference evidence="2 3" key="1">
    <citation type="submission" date="2013-12" db="EMBL/GenBank/DDBJ databases">
        <authorList>
            <consortium name="DOE Joint Genome Institute"/>
            <person name="Smidt H."/>
            <person name="Huntemann M."/>
            <person name="Han J."/>
            <person name="Chen A."/>
            <person name="Kyrpides N."/>
            <person name="Mavromatis K."/>
            <person name="Markowitz V."/>
            <person name="Palaniappan K."/>
            <person name="Ivanova N."/>
            <person name="Schaumberg A."/>
            <person name="Pati A."/>
            <person name="Liolios K."/>
            <person name="Nordberg H.P."/>
            <person name="Cantor M.N."/>
            <person name="Hua S.X."/>
            <person name="Woyke T."/>
        </authorList>
    </citation>
    <scope>NUCLEOTIDE SEQUENCE [LARGE SCALE GENOMIC DNA]</scope>
    <source>
        <strain evidence="3">DSM 15288</strain>
    </source>
</reference>
<dbReference type="AlphaFoldDB" id="W0EB93"/>
<dbReference type="SFLD" id="SFLDF00158">
    <property type="entry name" value="5-methylthio-D-ribulose_1-phos"/>
    <property type="match status" value="1"/>
</dbReference>
<dbReference type="EMBL" id="CP007032">
    <property type="protein sequence ID" value="AHF06788.1"/>
    <property type="molecule type" value="Genomic_DNA"/>
</dbReference>
<dbReference type="PANTHER" id="PTHR42704">
    <property type="entry name" value="RIBULOSE BISPHOSPHATE CARBOXYLASE"/>
    <property type="match status" value="1"/>
</dbReference>
<dbReference type="Gene3D" id="3.30.70.150">
    <property type="entry name" value="RuBisCO large subunit, N-terminal domain"/>
    <property type="match status" value="1"/>
</dbReference>
<dbReference type="Proteomes" id="UP000010847">
    <property type="component" value="Chromosome"/>
</dbReference>
<dbReference type="KEGG" id="dmt:DESME_06720"/>
<dbReference type="SFLD" id="SFLDG00301">
    <property type="entry name" value="RuBisCO-like_proteins"/>
    <property type="match status" value="1"/>
</dbReference>
<dbReference type="SUPFAM" id="SSF54966">
    <property type="entry name" value="RuBisCO, large subunit, small (N-terminal) domain"/>
    <property type="match status" value="1"/>
</dbReference>
<dbReference type="PANTHER" id="PTHR42704:SF17">
    <property type="entry name" value="RIBULOSE BISPHOSPHATE CARBOXYLASE LARGE CHAIN"/>
    <property type="match status" value="1"/>
</dbReference>
<dbReference type="SUPFAM" id="SSF51649">
    <property type="entry name" value="RuBisCo, C-terminal domain"/>
    <property type="match status" value="1"/>
</dbReference>
<evidence type="ECO:0000313" key="2">
    <source>
        <dbReference type="EMBL" id="AHF06788.1"/>
    </source>
</evidence>
<dbReference type="Gene3D" id="3.20.20.110">
    <property type="entry name" value="Ribulose bisphosphate carboxylase, large subunit, C-terminal domain"/>
    <property type="match status" value="1"/>
</dbReference>
<dbReference type="InterPro" id="IPR033966">
    <property type="entry name" value="RuBisCO"/>
</dbReference>
<sequence length="383" mass="42241">MLLSGFSRLSVPCERFRVTYQLQGTEDEVYDRAKDICLEQTVEFPEEFIPEGLIKEHIVGQIESFESYEDNRFLVVISYAIDSAANELTQLFNVIFGNISIKPGIRVEHIELPDALLKNFKGPRFGREGLRELLGVKKRPLIFTALKPMGLTSQELAELAYQFALGGIDIIKDDHGLSNQSFSPYEERVSLCSEAVKKANQETGYHSIYVTNITGPVQEVKKRAITAKERGAGGVLISPGLIGFDMMREIAEDDQIALPVISHPAFLGSYVMGTSGLSHHTLFGQMVRLAGADGTIYPNFGGRFSFSRSECENIVQGTEIPMGNLKPIFPCPAGGMSLASVPESLKVYGNEVAFLIGGGLFKQGPDLIANSRYFRELAERLSE</sequence>
<dbReference type="Pfam" id="PF00016">
    <property type="entry name" value="RuBisCO_large"/>
    <property type="match status" value="1"/>
</dbReference>
<dbReference type="InterPro" id="IPR000685">
    <property type="entry name" value="RuBisCO_lsu_C"/>
</dbReference>
<name>W0EB93_9FIRM</name>
<dbReference type="CDD" id="cd08210">
    <property type="entry name" value="RLP_RrRLP"/>
    <property type="match status" value="1"/>
</dbReference>
<dbReference type="InterPro" id="IPR036422">
    <property type="entry name" value="RuBisCO_lsu_N_sf"/>
</dbReference>
<dbReference type="GO" id="GO:0015977">
    <property type="term" value="P:carbon fixation"/>
    <property type="evidence" value="ECO:0007669"/>
    <property type="project" value="InterPro"/>
</dbReference>
<evidence type="ECO:0000259" key="1">
    <source>
        <dbReference type="Pfam" id="PF00016"/>
    </source>
</evidence>
<dbReference type="HOGENOM" id="CLU_031450_3_1_9"/>
<feature type="domain" description="Ribulose bisphosphate carboxylase large subunit C-terminal" evidence="1">
    <location>
        <begin position="130"/>
        <end position="361"/>
    </location>
</feature>
<dbReference type="SFLD" id="SFLDS00014">
    <property type="entry name" value="RuBisCO"/>
    <property type="match status" value="1"/>
</dbReference>